<evidence type="ECO:0000256" key="6">
    <source>
        <dbReference type="ARBA" id="ARBA00023136"/>
    </source>
</evidence>
<dbReference type="Gene3D" id="3.30.70.260">
    <property type="match status" value="1"/>
</dbReference>
<evidence type="ECO:0000256" key="7">
    <source>
        <dbReference type="SAM" id="Phobius"/>
    </source>
</evidence>
<evidence type="ECO:0000313" key="11">
    <source>
        <dbReference type="Proteomes" id="UP000576969"/>
    </source>
</evidence>
<feature type="transmembrane region" description="Helical" evidence="7">
    <location>
        <begin position="68"/>
        <end position="85"/>
    </location>
</feature>
<reference evidence="10 11" key="1">
    <citation type="submission" date="2020-07" db="EMBL/GenBank/DDBJ databases">
        <title>Sequencing the genomes of 1000 actinobacteria strains.</title>
        <authorList>
            <person name="Klenk H.-P."/>
        </authorList>
    </citation>
    <scope>NUCLEOTIDE SEQUENCE [LARGE SCALE GENOMIC DNA]</scope>
    <source>
        <strain evidence="10 11">DSM 24662</strain>
    </source>
</reference>
<organism evidence="10 11">
    <name type="scientific">Microbacterium immunditiarum</name>
    <dbReference type="NCBI Taxonomy" id="337480"/>
    <lineage>
        <taxon>Bacteria</taxon>
        <taxon>Bacillati</taxon>
        <taxon>Actinomycetota</taxon>
        <taxon>Actinomycetes</taxon>
        <taxon>Micrococcales</taxon>
        <taxon>Microbacteriaceae</taxon>
        <taxon>Microbacterium</taxon>
    </lineage>
</organism>
<dbReference type="Pfam" id="PF21770">
    <property type="entry name" value="MgtC_SapB_C"/>
    <property type="match status" value="1"/>
</dbReference>
<keyword evidence="4 7" id="KW-0812">Transmembrane</keyword>
<feature type="transmembrane region" description="Helical" evidence="7">
    <location>
        <begin position="105"/>
        <end position="132"/>
    </location>
</feature>
<proteinExistence type="inferred from homology"/>
<dbReference type="InterPro" id="IPR003416">
    <property type="entry name" value="MgtC/SapB/SrpB/YhiD_fam"/>
</dbReference>
<dbReference type="PANTHER" id="PTHR33778:SF3">
    <property type="entry name" value="PROTEIN MGTC"/>
    <property type="match status" value="1"/>
</dbReference>
<keyword evidence="3" id="KW-1003">Cell membrane</keyword>
<feature type="domain" description="MgtC/SapB/SrpB/YhiD N-terminal" evidence="8">
    <location>
        <begin position="14"/>
        <end position="137"/>
    </location>
</feature>
<sequence>MSPLDTLDFVARVLAALALGAGIGLERQWRSGLAGIRTNALVSGGSALFVMLGEIGAFGLPGADPTRIAAQVVSGIGFLGAGVILREGLNVRGLTTAATLWCSAAIGSLAGFGLYMLAACGMVAILVVNTAMRPLSRAISRRRAATHEPDEAVDGTRYLLEVRTHEKHEQRVKWLVLDATGSPDFTVHSLESAPKKHDEVLVRAELAVSGTNGSSLEDALRRISLEPRVSAIRWWDIAAVE</sequence>
<evidence type="ECO:0000256" key="1">
    <source>
        <dbReference type="ARBA" id="ARBA00004651"/>
    </source>
</evidence>
<dbReference type="PRINTS" id="PR01837">
    <property type="entry name" value="MGTCSAPBPROT"/>
</dbReference>
<name>A0A7Y9GP98_9MICO</name>
<comment type="subcellular location">
    <subcellularLocation>
        <location evidence="1">Cell membrane</location>
        <topology evidence="1">Multi-pass membrane protein</topology>
    </subcellularLocation>
</comment>
<protein>
    <submittedName>
        <fullName evidence="10">Putative Mg2+ transporter-C (MgtC) family protein</fullName>
    </submittedName>
</protein>
<evidence type="ECO:0000313" key="10">
    <source>
        <dbReference type="EMBL" id="NYE19040.1"/>
    </source>
</evidence>
<keyword evidence="11" id="KW-1185">Reference proteome</keyword>
<dbReference type="InterPro" id="IPR048640">
    <property type="entry name" value="MgtC-like_C"/>
</dbReference>
<dbReference type="GO" id="GO:0005886">
    <property type="term" value="C:plasma membrane"/>
    <property type="evidence" value="ECO:0007669"/>
    <property type="project" value="UniProtKB-SubCell"/>
</dbReference>
<dbReference type="InterPro" id="IPR049177">
    <property type="entry name" value="MgtC_SapB_SrpB_YhiD_N"/>
</dbReference>
<dbReference type="AlphaFoldDB" id="A0A7Y9GP98"/>
<gene>
    <name evidence="10" type="ORF">BJ991_001068</name>
</gene>
<evidence type="ECO:0000256" key="2">
    <source>
        <dbReference type="ARBA" id="ARBA00009298"/>
    </source>
</evidence>
<evidence type="ECO:0000256" key="4">
    <source>
        <dbReference type="ARBA" id="ARBA00022692"/>
    </source>
</evidence>
<comment type="similarity">
    <text evidence="2">Belongs to the MgtC/SapB family.</text>
</comment>
<dbReference type="EMBL" id="JACCBV010000001">
    <property type="protein sequence ID" value="NYE19040.1"/>
    <property type="molecule type" value="Genomic_DNA"/>
</dbReference>
<dbReference type="RefSeq" id="WP_179488112.1">
    <property type="nucleotide sequence ID" value="NZ_JACCBV010000001.1"/>
</dbReference>
<evidence type="ECO:0000256" key="3">
    <source>
        <dbReference type="ARBA" id="ARBA00022475"/>
    </source>
</evidence>
<comment type="caution">
    <text evidence="10">The sequence shown here is derived from an EMBL/GenBank/DDBJ whole genome shotgun (WGS) entry which is preliminary data.</text>
</comment>
<dbReference type="Pfam" id="PF02308">
    <property type="entry name" value="MgtC"/>
    <property type="match status" value="1"/>
</dbReference>
<evidence type="ECO:0000259" key="9">
    <source>
        <dbReference type="Pfam" id="PF21770"/>
    </source>
</evidence>
<accession>A0A7Y9GP98</accession>
<keyword evidence="6 7" id="KW-0472">Membrane</keyword>
<evidence type="ECO:0000259" key="8">
    <source>
        <dbReference type="Pfam" id="PF02308"/>
    </source>
</evidence>
<feature type="domain" description="MgtC-like C-terminal" evidence="9">
    <location>
        <begin position="158"/>
        <end position="234"/>
    </location>
</feature>
<dbReference type="PANTHER" id="PTHR33778">
    <property type="entry name" value="PROTEIN MGTC"/>
    <property type="match status" value="1"/>
</dbReference>
<feature type="transmembrane region" description="Helical" evidence="7">
    <location>
        <begin position="40"/>
        <end position="61"/>
    </location>
</feature>
<evidence type="ECO:0000256" key="5">
    <source>
        <dbReference type="ARBA" id="ARBA00022989"/>
    </source>
</evidence>
<dbReference type="Proteomes" id="UP000576969">
    <property type="component" value="Unassembled WGS sequence"/>
</dbReference>
<keyword evidence="5 7" id="KW-1133">Transmembrane helix</keyword>